<comment type="similarity">
    <text evidence="1">Belongs to the FGGY kinase family.</text>
</comment>
<dbReference type="GO" id="GO:0005829">
    <property type="term" value="C:cytosol"/>
    <property type="evidence" value="ECO:0007669"/>
    <property type="project" value="TreeGrafter"/>
</dbReference>
<dbReference type="GO" id="GO:0005524">
    <property type="term" value="F:ATP binding"/>
    <property type="evidence" value="ECO:0007669"/>
    <property type="project" value="UniProtKB-KW"/>
</dbReference>
<dbReference type="AlphaFoldDB" id="A0A3B0ZHW1"/>
<evidence type="ECO:0000259" key="6">
    <source>
        <dbReference type="Pfam" id="PF00370"/>
    </source>
</evidence>
<dbReference type="PANTHER" id="PTHR10196:SF69">
    <property type="entry name" value="GLYCEROL KINASE"/>
    <property type="match status" value="1"/>
</dbReference>
<dbReference type="InterPro" id="IPR043129">
    <property type="entry name" value="ATPase_NBD"/>
</dbReference>
<keyword evidence="2 8" id="KW-0808">Transferase</keyword>
<reference evidence="8" key="1">
    <citation type="submission" date="2018-06" db="EMBL/GenBank/DDBJ databases">
        <authorList>
            <person name="Zhirakovskaya E."/>
        </authorList>
    </citation>
    <scope>NUCLEOTIDE SEQUENCE</scope>
</reference>
<dbReference type="EMBL" id="UOFS01000006">
    <property type="protein sequence ID" value="VAW91251.1"/>
    <property type="molecule type" value="Genomic_DNA"/>
</dbReference>
<keyword evidence="4 8" id="KW-0418">Kinase</keyword>
<dbReference type="Pfam" id="PF02782">
    <property type="entry name" value="FGGY_C"/>
    <property type="match status" value="1"/>
</dbReference>
<name>A0A3B0ZHW1_9ZZZZ</name>
<dbReference type="InterPro" id="IPR000577">
    <property type="entry name" value="Carb_kinase_FGGY"/>
</dbReference>
<feature type="domain" description="Carbohydrate kinase FGGY N-terminal" evidence="6">
    <location>
        <begin position="10"/>
        <end position="254"/>
    </location>
</feature>
<accession>A0A3B0ZHW1</accession>
<evidence type="ECO:0000256" key="1">
    <source>
        <dbReference type="ARBA" id="ARBA00009156"/>
    </source>
</evidence>
<feature type="domain" description="Carbohydrate kinase FGGY C-terminal" evidence="7">
    <location>
        <begin position="266"/>
        <end position="437"/>
    </location>
</feature>
<dbReference type="GO" id="GO:0006071">
    <property type="term" value="P:glycerol metabolic process"/>
    <property type="evidence" value="ECO:0007669"/>
    <property type="project" value="TreeGrafter"/>
</dbReference>
<sequence length="479" mass="53700">MTINDDTYDYILAIDQGGHASRATLYTPDGKIIASASKTITTKRIPVKDKLFIQHNVNEIYHSIQAVILICSKKIDDPRKFKIKAGIATQRSTIVCWNYKTGEVLSDAISWQDTRAENIIKDYEAKRTQIKNKTGLFLSAHYGVSKMLWCLENLANVKKAQENNELCIAPLSSYLLYSCVAGRNRYVDPANAARTLLFNKDSLNWDDELLNLFSIPKSILANCVTTKYNYGQLLNWNGQCDVTICTGDQSAAVFSNGMPSDKQFTVNIGSGAFVLNINEQNKIPDRILSGSIYTDKSKRIKAWEGTVNGAGTALDWLQDQNKTIDIYDLLTNKMQHYRDNIPVFINGISGVGSPYWITILKSRFIGEAKTTAKAIAVIESIVFLIAENINLMKIKSNSEIKISGGLSVLDGMCQRLSDITKMNVVRATDKEATLLGLLHLLTDFRVNLVQKNSCNFKPCANSTLENRFNEWQREMKNEK</sequence>
<gene>
    <name evidence="8" type="ORF">MNBD_GAMMA22-2681</name>
</gene>
<dbReference type="Gene3D" id="3.30.420.40">
    <property type="match status" value="2"/>
</dbReference>
<evidence type="ECO:0000256" key="4">
    <source>
        <dbReference type="ARBA" id="ARBA00022777"/>
    </source>
</evidence>
<dbReference type="InterPro" id="IPR018484">
    <property type="entry name" value="FGGY_N"/>
</dbReference>
<dbReference type="EC" id="2.7.1.30" evidence="8"/>
<dbReference type="PIRSF" id="PIRSF000538">
    <property type="entry name" value="GlpK"/>
    <property type="match status" value="1"/>
</dbReference>
<evidence type="ECO:0000259" key="7">
    <source>
        <dbReference type="Pfam" id="PF02782"/>
    </source>
</evidence>
<evidence type="ECO:0000256" key="2">
    <source>
        <dbReference type="ARBA" id="ARBA00022679"/>
    </source>
</evidence>
<keyword evidence="5" id="KW-0067">ATP-binding</keyword>
<dbReference type="InterPro" id="IPR018485">
    <property type="entry name" value="FGGY_C"/>
</dbReference>
<dbReference type="SUPFAM" id="SSF53067">
    <property type="entry name" value="Actin-like ATPase domain"/>
    <property type="match status" value="2"/>
</dbReference>
<evidence type="ECO:0000256" key="3">
    <source>
        <dbReference type="ARBA" id="ARBA00022741"/>
    </source>
</evidence>
<proteinExistence type="inferred from homology"/>
<protein>
    <submittedName>
        <fullName evidence="8">Glycerol kinase</fullName>
        <ecNumber evidence="8">2.7.1.30</ecNumber>
    </submittedName>
</protein>
<dbReference type="Pfam" id="PF00370">
    <property type="entry name" value="FGGY_N"/>
    <property type="match status" value="1"/>
</dbReference>
<dbReference type="GO" id="GO:0004370">
    <property type="term" value="F:glycerol kinase activity"/>
    <property type="evidence" value="ECO:0007669"/>
    <property type="project" value="UniProtKB-EC"/>
</dbReference>
<evidence type="ECO:0000256" key="5">
    <source>
        <dbReference type="ARBA" id="ARBA00022840"/>
    </source>
</evidence>
<keyword evidence="3" id="KW-0547">Nucleotide-binding</keyword>
<dbReference type="PANTHER" id="PTHR10196">
    <property type="entry name" value="SUGAR KINASE"/>
    <property type="match status" value="1"/>
</dbReference>
<organism evidence="8">
    <name type="scientific">hydrothermal vent metagenome</name>
    <dbReference type="NCBI Taxonomy" id="652676"/>
    <lineage>
        <taxon>unclassified sequences</taxon>
        <taxon>metagenomes</taxon>
        <taxon>ecological metagenomes</taxon>
    </lineage>
</organism>
<evidence type="ECO:0000313" key="8">
    <source>
        <dbReference type="EMBL" id="VAW91251.1"/>
    </source>
</evidence>